<sequence length="108" mass="12906">MKKTTDEDKPLLVINRKKGFIIILYDIFYMLWMSATAIVGYLCIQLDNVIPNITGYILVIFTPYAYFCMYNLRQIDCYEDYLVIKRSLCSQTIYYNKLKDYKQLLQEP</sequence>
<proteinExistence type="predicted"/>
<gene>
    <name evidence="2" type="ORF">CQ405_02785</name>
</gene>
<evidence type="ECO:0000313" key="3">
    <source>
        <dbReference type="Proteomes" id="UP000240535"/>
    </source>
</evidence>
<reference evidence="3" key="1">
    <citation type="submission" date="2017-10" db="EMBL/GenBank/DDBJ databases">
        <title>Campylobacter species from seals.</title>
        <authorList>
            <person name="Gilbert M.J."/>
            <person name="Zomer A.L."/>
            <person name="Timmerman A.J."/>
            <person name="Duim B."/>
            <person name="Wagenaar J.A."/>
        </authorList>
    </citation>
    <scope>NUCLEOTIDE SEQUENCE [LARGE SCALE GENOMIC DNA]</scope>
    <source>
        <strain evidence="3">17S00004-5</strain>
    </source>
</reference>
<protein>
    <submittedName>
        <fullName evidence="2">Uncharacterized protein</fullName>
    </submittedName>
</protein>
<dbReference type="OrthoDB" id="5364357at2"/>
<dbReference type="EMBL" id="PDHH01000002">
    <property type="protein sequence ID" value="PSM52675.1"/>
    <property type="molecule type" value="Genomic_DNA"/>
</dbReference>
<dbReference type="AlphaFoldDB" id="A0A2P8R2E6"/>
<evidence type="ECO:0000313" key="2">
    <source>
        <dbReference type="EMBL" id="PSM52675.1"/>
    </source>
</evidence>
<accession>A0A2P8R2E6</accession>
<name>A0A2P8R2E6_9BACT</name>
<evidence type="ECO:0000256" key="1">
    <source>
        <dbReference type="SAM" id="Phobius"/>
    </source>
</evidence>
<keyword evidence="1" id="KW-0812">Transmembrane</keyword>
<dbReference type="Proteomes" id="UP000240535">
    <property type="component" value="Unassembled WGS sequence"/>
</dbReference>
<keyword evidence="1" id="KW-0472">Membrane</keyword>
<dbReference type="RefSeq" id="WP_106870402.1">
    <property type="nucleotide sequence ID" value="NZ_CP053841.1"/>
</dbReference>
<feature type="transmembrane region" description="Helical" evidence="1">
    <location>
        <begin position="20"/>
        <end position="41"/>
    </location>
</feature>
<keyword evidence="3" id="KW-1185">Reference proteome</keyword>
<comment type="caution">
    <text evidence="2">The sequence shown here is derived from an EMBL/GenBank/DDBJ whole genome shotgun (WGS) entry which is preliminary data.</text>
</comment>
<organism evidence="2 3">
    <name type="scientific">Campylobacter blaseri</name>
    <dbReference type="NCBI Taxonomy" id="2042961"/>
    <lineage>
        <taxon>Bacteria</taxon>
        <taxon>Pseudomonadati</taxon>
        <taxon>Campylobacterota</taxon>
        <taxon>Epsilonproteobacteria</taxon>
        <taxon>Campylobacterales</taxon>
        <taxon>Campylobacteraceae</taxon>
        <taxon>Campylobacter</taxon>
    </lineage>
</organism>
<keyword evidence="1" id="KW-1133">Transmembrane helix</keyword>
<feature type="transmembrane region" description="Helical" evidence="1">
    <location>
        <begin position="53"/>
        <end position="72"/>
    </location>
</feature>